<evidence type="ECO:0000313" key="2">
    <source>
        <dbReference type="EMBL" id="KLO04182.1"/>
    </source>
</evidence>
<evidence type="ECO:0000256" key="1">
    <source>
        <dbReference type="SAM" id="MobiDB-lite"/>
    </source>
</evidence>
<keyword evidence="3" id="KW-1185">Reference proteome</keyword>
<evidence type="ECO:0000313" key="3">
    <source>
        <dbReference type="Proteomes" id="UP000053477"/>
    </source>
</evidence>
<sequence length="199" mass="22816">MANVHVSDQRRPLSRMTQHTLPTSITPALSAIKPNPRPCSTTTTLTRCGPNDSVRRRIDSLTFDHTTSAEVVSKVTTQHRQTTRTNDALPQPANPPSQHVVDIQWHQQQTTSTRKSLECIPTCRACAVHSTRRRRQRHTHPTHQRRPRPPRSLSKRSQHAVAHEDSTHTPYTRLRRRRRAHLHTQRTKTTSANTLDNND</sequence>
<name>A0A0H2QYZ0_9AGAM</name>
<dbReference type="AlphaFoldDB" id="A0A0H2QYZ0"/>
<proteinExistence type="predicted"/>
<feature type="compositionally biased region" description="Polar residues" evidence="1">
    <location>
        <begin position="74"/>
        <end position="88"/>
    </location>
</feature>
<feature type="region of interest" description="Disordered" evidence="1">
    <location>
        <begin position="74"/>
        <end position="98"/>
    </location>
</feature>
<feature type="compositionally biased region" description="Basic residues" evidence="1">
    <location>
        <begin position="130"/>
        <end position="158"/>
    </location>
</feature>
<dbReference type="EMBL" id="KQ086659">
    <property type="protein sequence ID" value="KLO04182.1"/>
    <property type="molecule type" value="Genomic_DNA"/>
</dbReference>
<accession>A0A0H2QYZ0</accession>
<reference evidence="2 3" key="1">
    <citation type="submission" date="2015-04" db="EMBL/GenBank/DDBJ databases">
        <title>Complete genome sequence of Schizopora paradoxa KUC8140, a cosmopolitan wood degrader in East Asia.</title>
        <authorList>
            <consortium name="DOE Joint Genome Institute"/>
            <person name="Min B."/>
            <person name="Park H."/>
            <person name="Jang Y."/>
            <person name="Kim J.-J."/>
            <person name="Kim K.H."/>
            <person name="Pangilinan J."/>
            <person name="Lipzen A."/>
            <person name="Riley R."/>
            <person name="Grigoriev I.V."/>
            <person name="Spatafora J.W."/>
            <person name="Choi I.-G."/>
        </authorList>
    </citation>
    <scope>NUCLEOTIDE SEQUENCE [LARGE SCALE GENOMIC DNA]</scope>
    <source>
        <strain evidence="2 3">KUC8140</strain>
    </source>
</reference>
<feature type="compositionally biased region" description="Polar residues" evidence="1">
    <location>
        <begin position="188"/>
        <end position="199"/>
    </location>
</feature>
<gene>
    <name evidence="2" type="ORF">SCHPADRAFT_759950</name>
</gene>
<feature type="compositionally biased region" description="Basic residues" evidence="1">
    <location>
        <begin position="173"/>
        <end position="186"/>
    </location>
</feature>
<feature type="region of interest" description="Disordered" evidence="1">
    <location>
        <begin position="129"/>
        <end position="199"/>
    </location>
</feature>
<dbReference type="Proteomes" id="UP000053477">
    <property type="component" value="Unassembled WGS sequence"/>
</dbReference>
<dbReference type="InParanoid" id="A0A0H2QYZ0"/>
<organism evidence="2 3">
    <name type="scientific">Schizopora paradoxa</name>
    <dbReference type="NCBI Taxonomy" id="27342"/>
    <lineage>
        <taxon>Eukaryota</taxon>
        <taxon>Fungi</taxon>
        <taxon>Dikarya</taxon>
        <taxon>Basidiomycota</taxon>
        <taxon>Agaricomycotina</taxon>
        <taxon>Agaricomycetes</taxon>
        <taxon>Hymenochaetales</taxon>
        <taxon>Schizoporaceae</taxon>
        <taxon>Schizopora</taxon>
    </lineage>
</organism>
<protein>
    <submittedName>
        <fullName evidence="2">Uncharacterized protein</fullName>
    </submittedName>
</protein>